<dbReference type="InterPro" id="IPR036397">
    <property type="entry name" value="RNaseH_sf"/>
</dbReference>
<accession>A0A2U8UUK7</accession>
<dbReference type="SUPFAM" id="SSF53098">
    <property type="entry name" value="Ribonuclease H-like"/>
    <property type="match status" value="1"/>
</dbReference>
<protein>
    <submittedName>
        <fullName evidence="1">DNA binding protein</fullName>
    </submittedName>
</protein>
<dbReference type="GO" id="GO:0003676">
    <property type="term" value="F:nucleic acid binding"/>
    <property type="evidence" value="ECO:0007669"/>
    <property type="project" value="InterPro"/>
</dbReference>
<proteinExistence type="predicted"/>
<evidence type="ECO:0000313" key="1">
    <source>
        <dbReference type="EMBL" id="AWN07696.1"/>
    </source>
</evidence>
<gene>
    <name evidence="1" type="primary">25</name>
    <name evidence="1" type="ORF">PBI_HENDRIX_25</name>
</gene>
<reference evidence="2" key="1">
    <citation type="submission" date="2018-04" db="EMBL/GenBank/DDBJ databases">
        <authorList>
            <person name="Go L.Y."/>
            <person name="Mitchell J.A."/>
        </authorList>
    </citation>
    <scope>NUCLEOTIDE SEQUENCE [LARGE SCALE GENOMIC DNA]</scope>
</reference>
<keyword evidence="2" id="KW-1185">Reference proteome</keyword>
<dbReference type="Gene3D" id="3.30.420.10">
    <property type="entry name" value="Ribonuclease H-like superfamily/Ribonuclease H"/>
    <property type="match status" value="1"/>
</dbReference>
<dbReference type="KEGG" id="vg:54992492"/>
<organism evidence="1 2">
    <name type="scientific">Microbacterium phage Hendrix</name>
    <dbReference type="NCBI Taxonomy" id="2182341"/>
    <lineage>
        <taxon>Viruses</taxon>
        <taxon>Duplodnaviria</taxon>
        <taxon>Heunggongvirae</taxon>
        <taxon>Uroviricota</taxon>
        <taxon>Caudoviricetes</taxon>
        <taxon>Rogerhendrixvirus</taxon>
        <taxon>Rogerhendrixvirus hendrix</taxon>
    </lineage>
</organism>
<dbReference type="GeneID" id="54992492"/>
<name>A0A2U8UUK7_9CAUD</name>
<dbReference type="EMBL" id="MH183162">
    <property type="protein sequence ID" value="AWN07696.1"/>
    <property type="molecule type" value="Genomic_DNA"/>
</dbReference>
<evidence type="ECO:0000313" key="2">
    <source>
        <dbReference type="Proteomes" id="UP000247284"/>
    </source>
</evidence>
<sequence length="238" mass="26595">MTATPTNTQPLYLVLDVETPGLFTEQGLLEVAWTASDTLNVKNPEIESLLNADIDPDLAFDQAVAFVKTMHTASGLWKRLAKRRNNFALVSLDVIDSRIADEIEGAQEELEAFGPVYLVGNSIRLDRAVIERWLPRTAKLLHYRQIDLTSVRLFLEAWGIDTTTAETVVSTHVAGQDVLDSITYGQHLGHLVTAPRKALMEIDRDLIDMLDSLDEHINQEDVAEQLSQLRAKILQVIP</sequence>
<dbReference type="RefSeq" id="YP_009801963.1">
    <property type="nucleotide sequence ID" value="NC_047977.1"/>
</dbReference>
<dbReference type="InterPro" id="IPR012337">
    <property type="entry name" value="RNaseH-like_sf"/>
</dbReference>
<dbReference type="Proteomes" id="UP000247284">
    <property type="component" value="Segment"/>
</dbReference>